<dbReference type="NCBIfam" id="TIGR02273">
    <property type="entry name" value="16S_RimM"/>
    <property type="match status" value="1"/>
</dbReference>
<comment type="subcellular location">
    <subcellularLocation>
        <location evidence="5">Cytoplasm</location>
    </subcellularLocation>
</comment>
<comment type="function">
    <text evidence="5">An accessory protein needed during the final step in the assembly of 30S ribosomal subunit, possibly for assembly of the head region. Essential for efficient processing of 16S rRNA. May be needed both before and after RbfA during the maturation of 16S rRNA. It has affinity for free ribosomal 30S subunits but not for 70S ribosomes.</text>
</comment>
<dbReference type="GO" id="GO:0005840">
    <property type="term" value="C:ribosome"/>
    <property type="evidence" value="ECO:0007669"/>
    <property type="project" value="InterPro"/>
</dbReference>
<dbReference type="InterPro" id="IPR036976">
    <property type="entry name" value="RimM_N_sf"/>
</dbReference>
<keyword evidence="1 5" id="KW-0963">Cytoplasm</keyword>
<dbReference type="SUPFAM" id="SSF50447">
    <property type="entry name" value="Translation proteins"/>
    <property type="match status" value="1"/>
</dbReference>
<dbReference type="InterPro" id="IPR011033">
    <property type="entry name" value="PRC_barrel-like_sf"/>
</dbReference>
<dbReference type="PANTHER" id="PTHR33692">
    <property type="entry name" value="RIBOSOME MATURATION FACTOR RIMM"/>
    <property type="match status" value="1"/>
</dbReference>
<comment type="caution">
    <text evidence="8">The sequence shown here is derived from an EMBL/GenBank/DDBJ whole genome shotgun (WGS) entry which is preliminary data.</text>
</comment>
<dbReference type="PANTHER" id="PTHR33692:SF1">
    <property type="entry name" value="RIBOSOME MATURATION FACTOR RIMM"/>
    <property type="match status" value="1"/>
</dbReference>
<accession>A0A0A0I8K4</accession>
<comment type="similarity">
    <text evidence="5">Belongs to the RimM family.</text>
</comment>
<dbReference type="Gene3D" id="2.30.30.240">
    <property type="entry name" value="PRC-barrel domain"/>
    <property type="match status" value="1"/>
</dbReference>
<evidence type="ECO:0000256" key="4">
    <source>
        <dbReference type="ARBA" id="ARBA00023186"/>
    </source>
</evidence>
<evidence type="ECO:0000256" key="5">
    <source>
        <dbReference type="HAMAP-Rule" id="MF_00014"/>
    </source>
</evidence>
<evidence type="ECO:0000256" key="2">
    <source>
        <dbReference type="ARBA" id="ARBA00022517"/>
    </source>
</evidence>
<keyword evidence="4 5" id="KW-0143">Chaperone</keyword>
<evidence type="ECO:0000259" key="7">
    <source>
        <dbReference type="Pfam" id="PF24986"/>
    </source>
</evidence>
<sequence length="162" mass="18503">MEQFLAVGKIINTHGIKGEVKVMPSTDNVERFRELNEAYIDGNMIEIEGCKFQPGKVILKIKDIDSIEDAQKLKNKYIKVNRKNAATLDEDCYYEADIIGCTVYDENEKQLGTIDEIIRTGSNDVYWIKGENEILIPAIKSIIVNIDVNNKKIIIKPLEVWQ</sequence>
<dbReference type="HAMAP" id="MF_00014">
    <property type="entry name" value="Ribosome_mat_RimM"/>
    <property type="match status" value="1"/>
</dbReference>
<dbReference type="InterPro" id="IPR002676">
    <property type="entry name" value="RimM_N"/>
</dbReference>
<evidence type="ECO:0000259" key="6">
    <source>
        <dbReference type="Pfam" id="PF01782"/>
    </source>
</evidence>
<proteinExistence type="inferred from homology"/>
<dbReference type="InterPro" id="IPR009000">
    <property type="entry name" value="Transl_B-barrel_sf"/>
</dbReference>
<dbReference type="InterPro" id="IPR011961">
    <property type="entry name" value="RimM"/>
</dbReference>
<dbReference type="AlphaFoldDB" id="A0A0A0I8K4"/>
<dbReference type="GO" id="GO:0042274">
    <property type="term" value="P:ribosomal small subunit biogenesis"/>
    <property type="evidence" value="ECO:0007669"/>
    <property type="project" value="UniProtKB-UniRule"/>
</dbReference>
<dbReference type="GO" id="GO:0005737">
    <property type="term" value="C:cytoplasm"/>
    <property type="evidence" value="ECO:0007669"/>
    <property type="project" value="UniProtKB-SubCell"/>
</dbReference>
<dbReference type="Proteomes" id="UP000030012">
    <property type="component" value="Unassembled WGS sequence"/>
</dbReference>
<dbReference type="EMBL" id="JENJ01000007">
    <property type="protein sequence ID" value="KGM97749.1"/>
    <property type="molecule type" value="Genomic_DNA"/>
</dbReference>
<dbReference type="GO" id="GO:0006364">
    <property type="term" value="P:rRNA processing"/>
    <property type="evidence" value="ECO:0007669"/>
    <property type="project" value="UniProtKB-UniRule"/>
</dbReference>
<dbReference type="Pfam" id="PF01782">
    <property type="entry name" value="RimM"/>
    <property type="match status" value="1"/>
</dbReference>
<evidence type="ECO:0000256" key="3">
    <source>
        <dbReference type="ARBA" id="ARBA00022552"/>
    </source>
</evidence>
<comment type="domain">
    <text evidence="5">The PRC barrel domain binds ribosomal protein uS19.</text>
</comment>
<dbReference type="Pfam" id="PF24986">
    <property type="entry name" value="PRC_RimM"/>
    <property type="match status" value="1"/>
</dbReference>
<name>A0A0A0I8K4_CLONO</name>
<keyword evidence="2 5" id="KW-0690">Ribosome biogenesis</keyword>
<feature type="domain" description="Ribosome maturation factor RimM PRC barrel" evidence="7">
    <location>
        <begin position="97"/>
        <end position="157"/>
    </location>
</feature>
<dbReference type="InterPro" id="IPR056792">
    <property type="entry name" value="PRC_RimM"/>
</dbReference>
<dbReference type="RefSeq" id="WP_039252908.1">
    <property type="nucleotide sequence ID" value="NZ_JENJ01000007.1"/>
</dbReference>
<evidence type="ECO:0000313" key="8">
    <source>
        <dbReference type="EMBL" id="KGM97749.1"/>
    </source>
</evidence>
<evidence type="ECO:0000256" key="1">
    <source>
        <dbReference type="ARBA" id="ARBA00022490"/>
    </source>
</evidence>
<comment type="subunit">
    <text evidence="5">Binds ribosomal protein uS19.</text>
</comment>
<dbReference type="Gene3D" id="2.40.30.60">
    <property type="entry name" value="RimM"/>
    <property type="match status" value="1"/>
</dbReference>
<protein>
    <recommendedName>
        <fullName evidence="5">Ribosome maturation factor RimM</fullName>
    </recommendedName>
</protein>
<dbReference type="SUPFAM" id="SSF50346">
    <property type="entry name" value="PRC-barrel domain"/>
    <property type="match status" value="1"/>
</dbReference>
<keyword evidence="3 5" id="KW-0698">rRNA processing</keyword>
<dbReference type="GO" id="GO:0043022">
    <property type="term" value="F:ribosome binding"/>
    <property type="evidence" value="ECO:0007669"/>
    <property type="project" value="InterPro"/>
</dbReference>
<reference evidence="8 9" key="1">
    <citation type="submission" date="2014-01" db="EMBL/GenBank/DDBJ databases">
        <title>Plasmidome dynamics in the species complex Clostridium novyi sensu lato converts strains of independent lineages into distinctly different pathogens.</title>
        <authorList>
            <person name="Skarin H."/>
            <person name="Segerman B."/>
        </authorList>
    </citation>
    <scope>NUCLEOTIDE SEQUENCE [LARGE SCALE GENOMIC DNA]</scope>
    <source>
        <strain evidence="8 9">4552</strain>
    </source>
</reference>
<feature type="domain" description="RimM N-terminal" evidence="6">
    <location>
        <begin position="7"/>
        <end position="83"/>
    </location>
</feature>
<evidence type="ECO:0000313" key="9">
    <source>
        <dbReference type="Proteomes" id="UP000030012"/>
    </source>
</evidence>
<dbReference type="OrthoDB" id="9810331at2"/>
<organism evidence="8 9">
    <name type="scientific">Clostridium novyi A str. 4552</name>
    <dbReference type="NCBI Taxonomy" id="1444289"/>
    <lineage>
        <taxon>Bacteria</taxon>
        <taxon>Bacillati</taxon>
        <taxon>Bacillota</taxon>
        <taxon>Clostridia</taxon>
        <taxon>Eubacteriales</taxon>
        <taxon>Clostridiaceae</taxon>
        <taxon>Clostridium</taxon>
    </lineage>
</organism>
<gene>
    <name evidence="5" type="primary">rimM</name>
    <name evidence="8" type="ORF">Z968_02580</name>
</gene>